<accession>A0A3P6AM34</accession>
<evidence type="ECO:0000313" key="1">
    <source>
        <dbReference type="EMBL" id="VDC85248.1"/>
    </source>
</evidence>
<reference evidence="1" key="1">
    <citation type="submission" date="2018-11" db="EMBL/GenBank/DDBJ databases">
        <authorList>
            <consortium name="Genoscope - CEA"/>
            <person name="William W."/>
        </authorList>
    </citation>
    <scope>NUCLEOTIDE SEQUENCE</scope>
</reference>
<name>A0A3P6AM34_BRAOL</name>
<organism evidence="1">
    <name type="scientific">Brassica oleracea</name>
    <name type="common">Wild cabbage</name>
    <dbReference type="NCBI Taxonomy" id="3712"/>
    <lineage>
        <taxon>Eukaryota</taxon>
        <taxon>Viridiplantae</taxon>
        <taxon>Streptophyta</taxon>
        <taxon>Embryophyta</taxon>
        <taxon>Tracheophyta</taxon>
        <taxon>Spermatophyta</taxon>
        <taxon>Magnoliopsida</taxon>
        <taxon>eudicotyledons</taxon>
        <taxon>Gunneridae</taxon>
        <taxon>Pentapetalae</taxon>
        <taxon>rosids</taxon>
        <taxon>malvids</taxon>
        <taxon>Brassicales</taxon>
        <taxon>Brassicaceae</taxon>
        <taxon>Brassiceae</taxon>
        <taxon>Brassica</taxon>
    </lineage>
</organism>
<proteinExistence type="predicted"/>
<dbReference type="AlphaFoldDB" id="A0A3P6AM34"/>
<dbReference type="EMBL" id="LR031872">
    <property type="protein sequence ID" value="VDC85248.1"/>
    <property type="molecule type" value="Genomic_DNA"/>
</dbReference>
<gene>
    <name evidence="1" type="ORF">BOLC3T12775H</name>
</gene>
<protein>
    <submittedName>
        <fullName evidence="1">Uncharacterized protein</fullName>
    </submittedName>
</protein>
<sequence>MIFGLPLSRCEYVPQNLCGSGSSHLDWNLLDLTKLNMN</sequence>